<dbReference type="EMBL" id="MTKT01003711">
    <property type="protein sequence ID" value="OWM74654.1"/>
    <property type="molecule type" value="Genomic_DNA"/>
</dbReference>
<evidence type="ECO:0000313" key="1">
    <source>
        <dbReference type="EMBL" id="OWM74654.1"/>
    </source>
</evidence>
<proteinExistence type="predicted"/>
<gene>
    <name evidence="1" type="ORF">CDL15_Pgr005234</name>
</gene>
<dbReference type="Proteomes" id="UP000197138">
    <property type="component" value="Unassembled WGS sequence"/>
</dbReference>
<organism evidence="1 2">
    <name type="scientific">Punica granatum</name>
    <name type="common">Pomegranate</name>
    <dbReference type="NCBI Taxonomy" id="22663"/>
    <lineage>
        <taxon>Eukaryota</taxon>
        <taxon>Viridiplantae</taxon>
        <taxon>Streptophyta</taxon>
        <taxon>Embryophyta</taxon>
        <taxon>Tracheophyta</taxon>
        <taxon>Spermatophyta</taxon>
        <taxon>Magnoliopsida</taxon>
        <taxon>eudicotyledons</taxon>
        <taxon>Gunneridae</taxon>
        <taxon>Pentapetalae</taxon>
        <taxon>rosids</taxon>
        <taxon>malvids</taxon>
        <taxon>Myrtales</taxon>
        <taxon>Lythraceae</taxon>
        <taxon>Punica</taxon>
    </lineage>
</organism>
<dbReference type="AlphaFoldDB" id="A0A218WP96"/>
<sequence length="79" mass="8791">MCGYLKLAPFLPCSSLGLDRYGSKQGRVVGTRGSSWWSHVMLKSGIQVKVEIQRVHYSKLRKPNTSNESKAGLDLSNHT</sequence>
<accession>A0A218WP96</accession>
<name>A0A218WP96_PUNGR</name>
<comment type="caution">
    <text evidence="1">The sequence shown here is derived from an EMBL/GenBank/DDBJ whole genome shotgun (WGS) entry which is preliminary data.</text>
</comment>
<evidence type="ECO:0000313" key="2">
    <source>
        <dbReference type="Proteomes" id="UP000197138"/>
    </source>
</evidence>
<protein>
    <submittedName>
        <fullName evidence="1">Uncharacterized protein</fullName>
    </submittedName>
</protein>
<reference evidence="2" key="1">
    <citation type="journal article" date="2017" name="Plant J.">
        <title>The pomegranate (Punica granatum L.) genome and the genomics of punicalagin biosynthesis.</title>
        <authorList>
            <person name="Qin G."/>
            <person name="Xu C."/>
            <person name="Ming R."/>
            <person name="Tang H."/>
            <person name="Guyot R."/>
            <person name="Kramer E.M."/>
            <person name="Hu Y."/>
            <person name="Yi X."/>
            <person name="Qi Y."/>
            <person name="Xu X."/>
            <person name="Gao Z."/>
            <person name="Pan H."/>
            <person name="Jian J."/>
            <person name="Tian Y."/>
            <person name="Yue Z."/>
            <person name="Xu Y."/>
        </authorList>
    </citation>
    <scope>NUCLEOTIDE SEQUENCE [LARGE SCALE GENOMIC DNA]</scope>
    <source>
        <strain evidence="2">cv. Dabenzi</strain>
    </source>
</reference>